<reference evidence="2 3" key="1">
    <citation type="submission" date="2016-07" db="EMBL/GenBank/DDBJ databases">
        <title>Caryophanon latum genome sequencing.</title>
        <authorList>
            <person name="Verma A."/>
            <person name="Pal Y."/>
            <person name="Krishnamurthi S."/>
        </authorList>
    </citation>
    <scope>NUCLEOTIDE SEQUENCE [LARGE SCALE GENOMIC DNA]</scope>
    <source>
        <strain evidence="2 3">DSM 14151</strain>
    </source>
</reference>
<keyword evidence="3" id="KW-1185">Reference proteome</keyword>
<organism evidence="2 3">
    <name type="scientific">Caryophanon latum</name>
    <dbReference type="NCBI Taxonomy" id="33977"/>
    <lineage>
        <taxon>Bacteria</taxon>
        <taxon>Bacillati</taxon>
        <taxon>Bacillota</taxon>
        <taxon>Bacilli</taxon>
        <taxon>Bacillales</taxon>
        <taxon>Caryophanaceae</taxon>
        <taxon>Caryophanon</taxon>
    </lineage>
</organism>
<dbReference type="InterPro" id="IPR025330">
    <property type="entry name" value="DUF4236"/>
</dbReference>
<dbReference type="Proteomes" id="UP000093482">
    <property type="component" value="Unassembled WGS sequence"/>
</dbReference>
<comment type="caution">
    <text evidence="2">The sequence shown here is derived from an EMBL/GenBank/DDBJ whole genome shotgun (WGS) entry which is preliminary data.</text>
</comment>
<protein>
    <recommendedName>
        <fullName evidence="1">DUF4236 domain-containing protein</fullName>
    </recommendedName>
</protein>
<feature type="domain" description="DUF4236" evidence="1">
    <location>
        <begin position="3"/>
        <end position="54"/>
    </location>
</feature>
<sequence>MKFHLSKSKKILPGVTVNVSTAGPSVSIGPRAAKLKLSSKGIDASIRIPKLGLHVSKRIVGRK</sequence>
<dbReference type="RefSeq" id="WP_066464182.1">
    <property type="nucleotide sequence ID" value="NZ_MATO01000034.1"/>
</dbReference>
<evidence type="ECO:0000313" key="2">
    <source>
        <dbReference type="EMBL" id="OCS90782.1"/>
    </source>
</evidence>
<gene>
    <name evidence="2" type="ORF">A6K76_01655</name>
</gene>
<name>A0A1C0YUG6_9BACL</name>
<dbReference type="EMBL" id="MATO01000034">
    <property type="protein sequence ID" value="OCS90782.1"/>
    <property type="molecule type" value="Genomic_DNA"/>
</dbReference>
<evidence type="ECO:0000259" key="1">
    <source>
        <dbReference type="Pfam" id="PF14020"/>
    </source>
</evidence>
<dbReference type="Pfam" id="PF14020">
    <property type="entry name" value="DUF4236"/>
    <property type="match status" value="1"/>
</dbReference>
<evidence type="ECO:0000313" key="3">
    <source>
        <dbReference type="Proteomes" id="UP000093482"/>
    </source>
</evidence>
<accession>A0A1C0YUG6</accession>
<proteinExistence type="predicted"/>
<dbReference type="AlphaFoldDB" id="A0A1C0YUG6"/>